<dbReference type="EMBL" id="SZQL01000043">
    <property type="protein sequence ID" value="TKK64137.1"/>
    <property type="molecule type" value="Genomic_DNA"/>
</dbReference>
<dbReference type="RefSeq" id="WP_137264216.1">
    <property type="nucleotide sequence ID" value="NZ_SZQL01000043.1"/>
</dbReference>
<sequence length="255" mass="29324">MSFYKIIPTDELKPYIKHFAISESSQQHIYKVLPSTKLVIGFQYKGFLNSLGNNMQNTLATAGITGIQNSFKTFENTVVTGTVLVYFTETGFTYFSNLPAHELFNQSVSLDNIFEKNKIEEAEEKLSSAASHKDKTKIIEQFLLSQLKERKKDKLIVEAVKLIYQSNGLIRIKELTQKLFISQSPFEKRFRSLVGTTPKKFASIIRFNAVLNDLEKAKSLTDLCFEHNFFDQAHFIKDFKQYTGDTPESFKRLLE</sequence>
<dbReference type="GO" id="GO:0043565">
    <property type="term" value="F:sequence-specific DNA binding"/>
    <property type="evidence" value="ECO:0007669"/>
    <property type="project" value="InterPro"/>
</dbReference>
<name>A0A4U3KT15_9BACT</name>
<organism evidence="3 4">
    <name type="scientific">Ilyomonas limi</name>
    <dbReference type="NCBI Taxonomy" id="2575867"/>
    <lineage>
        <taxon>Bacteria</taxon>
        <taxon>Pseudomonadati</taxon>
        <taxon>Bacteroidota</taxon>
        <taxon>Chitinophagia</taxon>
        <taxon>Chitinophagales</taxon>
        <taxon>Chitinophagaceae</taxon>
        <taxon>Ilyomonas</taxon>
    </lineage>
</organism>
<dbReference type="GO" id="GO:0003700">
    <property type="term" value="F:DNA-binding transcription factor activity"/>
    <property type="evidence" value="ECO:0007669"/>
    <property type="project" value="InterPro"/>
</dbReference>
<dbReference type="Gene3D" id="1.10.10.60">
    <property type="entry name" value="Homeodomain-like"/>
    <property type="match status" value="1"/>
</dbReference>
<dbReference type="OrthoDB" id="655946at2"/>
<dbReference type="SMART" id="SM00342">
    <property type="entry name" value="HTH_ARAC"/>
    <property type="match status" value="1"/>
</dbReference>
<dbReference type="InterPro" id="IPR046532">
    <property type="entry name" value="DUF6597"/>
</dbReference>
<evidence type="ECO:0000259" key="2">
    <source>
        <dbReference type="PROSITE" id="PS01124"/>
    </source>
</evidence>
<evidence type="ECO:0000256" key="1">
    <source>
        <dbReference type="ARBA" id="ARBA00023125"/>
    </source>
</evidence>
<dbReference type="Pfam" id="PF20240">
    <property type="entry name" value="DUF6597"/>
    <property type="match status" value="1"/>
</dbReference>
<dbReference type="PANTHER" id="PTHR43280">
    <property type="entry name" value="ARAC-FAMILY TRANSCRIPTIONAL REGULATOR"/>
    <property type="match status" value="1"/>
</dbReference>
<dbReference type="Pfam" id="PF12833">
    <property type="entry name" value="HTH_18"/>
    <property type="match status" value="1"/>
</dbReference>
<dbReference type="PROSITE" id="PS01124">
    <property type="entry name" value="HTH_ARAC_FAMILY_2"/>
    <property type="match status" value="1"/>
</dbReference>
<dbReference type="InterPro" id="IPR018060">
    <property type="entry name" value="HTH_AraC"/>
</dbReference>
<dbReference type="AlphaFoldDB" id="A0A4U3KT15"/>
<dbReference type="PANTHER" id="PTHR43280:SF2">
    <property type="entry name" value="HTH-TYPE TRANSCRIPTIONAL REGULATOR EXSA"/>
    <property type="match status" value="1"/>
</dbReference>
<reference evidence="3 4" key="1">
    <citation type="submission" date="2019-05" db="EMBL/GenBank/DDBJ databases">
        <title>Panacibacter sp. strain 17mud1-8 Genome sequencing and assembly.</title>
        <authorList>
            <person name="Chhetri G."/>
        </authorList>
    </citation>
    <scope>NUCLEOTIDE SEQUENCE [LARGE SCALE GENOMIC DNA]</scope>
    <source>
        <strain evidence="3 4">17mud1-8</strain>
    </source>
</reference>
<comment type="caution">
    <text evidence="3">The sequence shown here is derived from an EMBL/GenBank/DDBJ whole genome shotgun (WGS) entry which is preliminary data.</text>
</comment>
<protein>
    <submittedName>
        <fullName evidence="3">AraC family transcriptional regulator</fullName>
    </submittedName>
</protein>
<proteinExistence type="predicted"/>
<evidence type="ECO:0000313" key="4">
    <source>
        <dbReference type="Proteomes" id="UP000305848"/>
    </source>
</evidence>
<accession>A0A4U3KT15</accession>
<keyword evidence="1" id="KW-0238">DNA-binding</keyword>
<dbReference type="Proteomes" id="UP000305848">
    <property type="component" value="Unassembled WGS sequence"/>
</dbReference>
<feature type="domain" description="HTH araC/xylS-type" evidence="2">
    <location>
        <begin position="154"/>
        <end position="253"/>
    </location>
</feature>
<gene>
    <name evidence="3" type="ORF">FC093_23195</name>
</gene>
<evidence type="ECO:0000313" key="3">
    <source>
        <dbReference type="EMBL" id="TKK64137.1"/>
    </source>
</evidence>
<keyword evidence="4" id="KW-1185">Reference proteome</keyword>